<sequence length="150" mass="16893">MDCRGSLSSAPSSFGASIMPARRSAIAVMMGGESPCSYASLRHQSERRTGQGFDELDVSESTSCRHNHHVEVGTRQSRLRTWSRFPHSAFRQHREVYELSQHRHLRSRHHPRVIEEFTAYHSASCNQHSQNVLLSSFGGYESEFGMVSAG</sequence>
<dbReference type="EMBL" id="ML994616">
    <property type="protein sequence ID" value="KAF2192015.1"/>
    <property type="molecule type" value="Genomic_DNA"/>
</dbReference>
<evidence type="ECO:0000313" key="1">
    <source>
        <dbReference type="EMBL" id="KAF2192015.1"/>
    </source>
</evidence>
<keyword evidence="2" id="KW-1185">Reference proteome</keyword>
<accession>A0A6A6ELH9</accession>
<evidence type="ECO:0000313" key="2">
    <source>
        <dbReference type="Proteomes" id="UP000800200"/>
    </source>
</evidence>
<dbReference type="Proteomes" id="UP000800200">
    <property type="component" value="Unassembled WGS sequence"/>
</dbReference>
<dbReference type="AlphaFoldDB" id="A0A6A6ELH9"/>
<organism evidence="1 2">
    <name type="scientific">Zopfia rhizophila CBS 207.26</name>
    <dbReference type="NCBI Taxonomy" id="1314779"/>
    <lineage>
        <taxon>Eukaryota</taxon>
        <taxon>Fungi</taxon>
        <taxon>Dikarya</taxon>
        <taxon>Ascomycota</taxon>
        <taxon>Pezizomycotina</taxon>
        <taxon>Dothideomycetes</taxon>
        <taxon>Dothideomycetes incertae sedis</taxon>
        <taxon>Zopfiaceae</taxon>
        <taxon>Zopfia</taxon>
    </lineage>
</organism>
<name>A0A6A6ELH9_9PEZI</name>
<proteinExistence type="predicted"/>
<protein>
    <submittedName>
        <fullName evidence="1">Uncharacterized protein</fullName>
    </submittedName>
</protein>
<reference evidence="1" key="1">
    <citation type="journal article" date="2020" name="Stud. Mycol.">
        <title>101 Dothideomycetes genomes: a test case for predicting lifestyles and emergence of pathogens.</title>
        <authorList>
            <person name="Haridas S."/>
            <person name="Albert R."/>
            <person name="Binder M."/>
            <person name="Bloem J."/>
            <person name="Labutti K."/>
            <person name="Salamov A."/>
            <person name="Andreopoulos B."/>
            <person name="Baker S."/>
            <person name="Barry K."/>
            <person name="Bills G."/>
            <person name="Bluhm B."/>
            <person name="Cannon C."/>
            <person name="Castanera R."/>
            <person name="Culley D."/>
            <person name="Daum C."/>
            <person name="Ezra D."/>
            <person name="Gonzalez J."/>
            <person name="Henrissat B."/>
            <person name="Kuo A."/>
            <person name="Liang C."/>
            <person name="Lipzen A."/>
            <person name="Lutzoni F."/>
            <person name="Magnuson J."/>
            <person name="Mondo S."/>
            <person name="Nolan M."/>
            <person name="Ohm R."/>
            <person name="Pangilinan J."/>
            <person name="Park H.-J."/>
            <person name="Ramirez L."/>
            <person name="Alfaro M."/>
            <person name="Sun H."/>
            <person name="Tritt A."/>
            <person name="Yoshinaga Y."/>
            <person name="Zwiers L.-H."/>
            <person name="Turgeon B."/>
            <person name="Goodwin S."/>
            <person name="Spatafora J."/>
            <person name="Crous P."/>
            <person name="Grigoriev I."/>
        </authorList>
    </citation>
    <scope>NUCLEOTIDE SEQUENCE</scope>
    <source>
        <strain evidence="1">CBS 207.26</strain>
    </source>
</reference>
<gene>
    <name evidence="1" type="ORF">K469DRAFT_346311</name>
</gene>